<keyword evidence="2" id="KW-0479">Metal-binding</keyword>
<dbReference type="GO" id="GO:0016705">
    <property type="term" value="F:oxidoreductase activity, acting on paired donors, with incorporation or reduction of molecular oxygen"/>
    <property type="evidence" value="ECO:0007669"/>
    <property type="project" value="InterPro"/>
</dbReference>
<evidence type="ECO:0000256" key="2">
    <source>
        <dbReference type="ARBA" id="ARBA00022723"/>
    </source>
</evidence>
<dbReference type="Gene3D" id="1.10.630.10">
    <property type="entry name" value="Cytochrome P450"/>
    <property type="match status" value="1"/>
</dbReference>
<evidence type="ECO:0008006" key="8">
    <source>
        <dbReference type="Google" id="ProtNLM"/>
    </source>
</evidence>
<proteinExistence type="predicted"/>
<gene>
    <name evidence="6" type="ORF">OIU84_009218</name>
</gene>
<dbReference type="Proteomes" id="UP001162972">
    <property type="component" value="Chromosome 9"/>
</dbReference>
<evidence type="ECO:0000313" key="6">
    <source>
        <dbReference type="EMBL" id="KAJ6409674.1"/>
    </source>
</evidence>
<keyword evidence="5" id="KW-0503">Monooxygenase</keyword>
<sequence>MLGFAPYGRYWRDIRKLVMVELLSSQRLELLKHVRDSETSLLMKELYDKSSKNGGQVIVEVKKRLADMAIDIIVRMISGKRYFSADAKGNQETKRCQETVRNFFYLAGLNLVSDAVPLLGWLDSVKGFIGTMKRTARELDSVLGSWVKEHRRIRLNEEDKDFIHVMLSIMDDSNISVDEADTTVKATCLVSISYTSAVKI</sequence>
<dbReference type="GO" id="GO:0005506">
    <property type="term" value="F:iron ion binding"/>
    <property type="evidence" value="ECO:0007669"/>
    <property type="project" value="InterPro"/>
</dbReference>
<keyword evidence="4" id="KW-0408">Iron</keyword>
<dbReference type="InterPro" id="IPR036396">
    <property type="entry name" value="Cyt_P450_sf"/>
</dbReference>
<organism evidence="6 7">
    <name type="scientific">Salix udensis</name>
    <dbReference type="NCBI Taxonomy" id="889485"/>
    <lineage>
        <taxon>Eukaryota</taxon>
        <taxon>Viridiplantae</taxon>
        <taxon>Streptophyta</taxon>
        <taxon>Embryophyta</taxon>
        <taxon>Tracheophyta</taxon>
        <taxon>Spermatophyta</taxon>
        <taxon>Magnoliopsida</taxon>
        <taxon>eudicotyledons</taxon>
        <taxon>Gunneridae</taxon>
        <taxon>Pentapetalae</taxon>
        <taxon>rosids</taxon>
        <taxon>fabids</taxon>
        <taxon>Malpighiales</taxon>
        <taxon>Salicaceae</taxon>
        <taxon>Saliceae</taxon>
        <taxon>Salix</taxon>
    </lineage>
</organism>
<name>A0AAD6JR48_9ROSI</name>
<dbReference type="Pfam" id="PF00067">
    <property type="entry name" value="p450"/>
    <property type="match status" value="1"/>
</dbReference>
<protein>
    <recommendedName>
        <fullName evidence="8">Cytochrome P450</fullName>
    </recommendedName>
</protein>
<dbReference type="InterPro" id="IPR001128">
    <property type="entry name" value="Cyt_P450"/>
</dbReference>
<keyword evidence="1" id="KW-0349">Heme</keyword>
<dbReference type="EMBL" id="JAPFFJ010000015">
    <property type="protein sequence ID" value="KAJ6409674.1"/>
    <property type="molecule type" value="Genomic_DNA"/>
</dbReference>
<dbReference type="GO" id="GO:0004497">
    <property type="term" value="F:monooxygenase activity"/>
    <property type="evidence" value="ECO:0007669"/>
    <property type="project" value="UniProtKB-KW"/>
</dbReference>
<evidence type="ECO:0000256" key="1">
    <source>
        <dbReference type="ARBA" id="ARBA00022617"/>
    </source>
</evidence>
<evidence type="ECO:0000256" key="3">
    <source>
        <dbReference type="ARBA" id="ARBA00023002"/>
    </source>
</evidence>
<accession>A0AAD6JR48</accession>
<dbReference type="SUPFAM" id="SSF48264">
    <property type="entry name" value="Cytochrome P450"/>
    <property type="match status" value="1"/>
</dbReference>
<comment type="caution">
    <text evidence="6">The sequence shown here is derived from an EMBL/GenBank/DDBJ whole genome shotgun (WGS) entry which is preliminary data.</text>
</comment>
<dbReference type="PANTHER" id="PTHR47947:SF8">
    <property type="entry name" value="CYTOCHROME P450 82C4-LIKE"/>
    <property type="match status" value="1"/>
</dbReference>
<dbReference type="GO" id="GO:0020037">
    <property type="term" value="F:heme binding"/>
    <property type="evidence" value="ECO:0007669"/>
    <property type="project" value="InterPro"/>
</dbReference>
<reference evidence="6 7" key="1">
    <citation type="journal article" date="2023" name="Int. J. Mol. Sci.">
        <title>De Novo Assembly and Annotation of 11 Diverse Shrub Willow (Salix) Genomes Reveals Novel Gene Organization in Sex-Linked Regions.</title>
        <authorList>
            <person name="Hyden B."/>
            <person name="Feng K."/>
            <person name="Yates T.B."/>
            <person name="Jawdy S."/>
            <person name="Cereghino C."/>
            <person name="Smart L.B."/>
            <person name="Muchero W."/>
        </authorList>
    </citation>
    <scope>NUCLEOTIDE SEQUENCE [LARGE SCALE GENOMIC DNA]</scope>
    <source>
        <tissue evidence="6">Shoot tip</tissue>
    </source>
</reference>
<keyword evidence="3" id="KW-0560">Oxidoreductase</keyword>
<dbReference type="InterPro" id="IPR050651">
    <property type="entry name" value="Plant_Cytochrome_P450_Monoox"/>
</dbReference>
<dbReference type="GO" id="GO:0046246">
    <property type="term" value="P:terpene biosynthetic process"/>
    <property type="evidence" value="ECO:0007669"/>
    <property type="project" value="TreeGrafter"/>
</dbReference>
<evidence type="ECO:0000256" key="4">
    <source>
        <dbReference type="ARBA" id="ARBA00023004"/>
    </source>
</evidence>
<evidence type="ECO:0000313" key="7">
    <source>
        <dbReference type="Proteomes" id="UP001162972"/>
    </source>
</evidence>
<keyword evidence="7" id="KW-1185">Reference proteome</keyword>
<dbReference type="PANTHER" id="PTHR47947">
    <property type="entry name" value="CYTOCHROME P450 82C3-RELATED"/>
    <property type="match status" value="1"/>
</dbReference>
<dbReference type="AlphaFoldDB" id="A0AAD6JR48"/>
<evidence type="ECO:0000256" key="5">
    <source>
        <dbReference type="ARBA" id="ARBA00023033"/>
    </source>
</evidence>